<keyword evidence="3" id="KW-1185">Reference proteome</keyword>
<dbReference type="Proteomes" id="UP000001511">
    <property type="component" value="Chromosome"/>
</dbReference>
<gene>
    <name evidence="2" type="ordered locus">Aazo_0097</name>
</gene>
<evidence type="ECO:0000313" key="2">
    <source>
        <dbReference type="EMBL" id="ADI62747.1"/>
    </source>
</evidence>
<protein>
    <submittedName>
        <fullName evidence="2">Putative transcriptional regulator</fullName>
    </submittedName>
</protein>
<evidence type="ECO:0000259" key="1">
    <source>
        <dbReference type="PROSITE" id="PS50943"/>
    </source>
</evidence>
<dbReference type="AlphaFoldDB" id="D7DVK0"/>
<dbReference type="Gene3D" id="1.10.260.40">
    <property type="entry name" value="lambda repressor-like DNA-binding domains"/>
    <property type="match status" value="1"/>
</dbReference>
<reference evidence="2 3" key="1">
    <citation type="journal article" date="2010" name="PLoS ONE">
        <title>Genome erosion in a nitrogen-fixing vertically transmitted endosymbiotic multicellular cyanobacterium.</title>
        <authorList>
            <person name="Ran L."/>
            <person name="Larsson J."/>
            <person name="Vigil-Stenman T."/>
            <person name="Nylander J.A."/>
            <person name="Ininbergs K."/>
            <person name="Zheng W.W."/>
            <person name="Lapidus A."/>
            <person name="Lowry S."/>
            <person name="Haselkorn R."/>
            <person name="Bergman B."/>
        </authorList>
    </citation>
    <scope>NUCLEOTIDE SEQUENCE [LARGE SCALE GENOMIC DNA]</scope>
    <source>
        <strain evidence="2 3">0708</strain>
    </source>
</reference>
<dbReference type="OrthoDB" id="9797478at2"/>
<dbReference type="Pfam" id="PF01381">
    <property type="entry name" value="HTH_3"/>
    <property type="match status" value="1"/>
</dbReference>
<proteinExistence type="predicted"/>
<dbReference type="SUPFAM" id="SSF47413">
    <property type="entry name" value="lambda repressor-like DNA-binding domains"/>
    <property type="match status" value="1"/>
</dbReference>
<accession>D7DVK0</accession>
<dbReference type="eggNOG" id="COG1396">
    <property type="taxonomic scope" value="Bacteria"/>
</dbReference>
<feature type="domain" description="HTH cro/C1-type" evidence="1">
    <location>
        <begin position="35"/>
        <end position="87"/>
    </location>
</feature>
<organism evidence="2 3">
    <name type="scientific">Nostoc azollae (strain 0708)</name>
    <name type="common">Anabaena azollae (strain 0708)</name>
    <dbReference type="NCBI Taxonomy" id="551115"/>
    <lineage>
        <taxon>Bacteria</taxon>
        <taxon>Bacillati</taxon>
        <taxon>Cyanobacteriota</taxon>
        <taxon>Cyanophyceae</taxon>
        <taxon>Nostocales</taxon>
        <taxon>Nostocaceae</taxon>
        <taxon>Trichormus</taxon>
    </lineage>
</organism>
<dbReference type="KEGG" id="naz:Aazo_0097"/>
<dbReference type="InterPro" id="IPR001387">
    <property type="entry name" value="Cro/C1-type_HTH"/>
</dbReference>
<dbReference type="PROSITE" id="PS50943">
    <property type="entry name" value="HTH_CROC1"/>
    <property type="match status" value="1"/>
</dbReference>
<dbReference type="RefSeq" id="WP_013189767.1">
    <property type="nucleotide sequence ID" value="NC_014248.1"/>
</dbReference>
<name>D7DVK0_NOSA0</name>
<evidence type="ECO:0000313" key="3">
    <source>
        <dbReference type="Proteomes" id="UP000001511"/>
    </source>
</evidence>
<dbReference type="InterPro" id="IPR010982">
    <property type="entry name" value="Lambda_DNA-bd_dom_sf"/>
</dbReference>
<dbReference type="EMBL" id="CP002059">
    <property type="protein sequence ID" value="ADI62747.1"/>
    <property type="molecule type" value="Genomic_DNA"/>
</dbReference>
<dbReference type="STRING" id="551115.Aazo_0097"/>
<sequence length="114" mass="12647">MATKLSDVMVQLPPACRAKIEPHAQELIVENMRPQDIRKAGKLTQESMAELLGTPQDSVSRLEKRAHLLLSTLRSYLKAMGGELKLVAEFPDRPAVIISSLGELEEQPSELEVK</sequence>
<dbReference type="GO" id="GO:0003677">
    <property type="term" value="F:DNA binding"/>
    <property type="evidence" value="ECO:0007669"/>
    <property type="project" value="InterPro"/>
</dbReference>
<dbReference type="HOGENOM" id="CLU_066192_13_1_3"/>
<dbReference type="CDD" id="cd00093">
    <property type="entry name" value="HTH_XRE"/>
    <property type="match status" value="1"/>
</dbReference>